<dbReference type="CDD" id="cd03228">
    <property type="entry name" value="ABCC_MRP_Like"/>
    <property type="match status" value="1"/>
</dbReference>
<dbReference type="InterPro" id="IPR027417">
    <property type="entry name" value="P-loop_NTPase"/>
</dbReference>
<keyword evidence="5 7" id="KW-1133">Transmembrane helix</keyword>
<sequence>MADAVPAESRIDRITGFGDHVRMLWSITPGWTLLCLITSLISVGCNVLAMIAIGRLIGALAAVVGHSGPAATLWQWFVIFAGGAILLQLVSAVTTWGNARVSAAYRVRLDELIAEAGLHPRDLGTLEDQQFAQRLTDLTANSKGWLLRNGLTGSWMFLVHKLVAVGAAVIVFSWRWWVPFVVIAAFLLVARLSRSWLDSMLDNVFEKPNVDRQRSDYIGRLMIHPQAAKEIRIFGIGRWLERRYVLLFEAAGNAYWPKAHRGLVRMAGVLLIEAAVMFGALGLLGRDAWRGAVPIGTVTTTVMAILALEAFAPMGDIESGLIRIAVFLRNLFGLRRSVGLPELHTVTPAPAAARRPGAVGIDIDGLTFTYPTRDEPTLQELSLHVPAGQSLAIVGVNGAGKSTLIKLIAGLYPAGSGTVRVDGRDPYADETSRGQVAVVFQDFVHYPLSLRENVGFGAMGFGGTAGGEIDQALLDRALRDAAGIAVLERVGGDWDTVLTNQAEGGTDLSGGQWQRVALARALAAVGGGAGVLVLDEPTAALDVRAEAEIFDRFLDMTHGVTTILVSHRLSTVRRAERIVVLDGRTGRIAEDGRHEELIARGGAYAEMFTLQARRFAMAGPEDPA</sequence>
<comment type="subcellular location">
    <subcellularLocation>
        <location evidence="1">Cell membrane</location>
        <topology evidence="1">Multi-pass membrane protein</topology>
    </subcellularLocation>
</comment>
<organism evidence="10 11">
    <name type="scientific">Microlunatus endophyticus</name>
    <dbReference type="NCBI Taxonomy" id="1716077"/>
    <lineage>
        <taxon>Bacteria</taxon>
        <taxon>Bacillati</taxon>
        <taxon>Actinomycetota</taxon>
        <taxon>Actinomycetes</taxon>
        <taxon>Propionibacteriales</taxon>
        <taxon>Propionibacteriaceae</taxon>
        <taxon>Microlunatus</taxon>
    </lineage>
</organism>
<evidence type="ECO:0000313" key="11">
    <source>
        <dbReference type="Proteomes" id="UP000613840"/>
    </source>
</evidence>
<dbReference type="GO" id="GO:0005886">
    <property type="term" value="C:plasma membrane"/>
    <property type="evidence" value="ECO:0007669"/>
    <property type="project" value="UniProtKB-SubCell"/>
</dbReference>
<dbReference type="PROSITE" id="PS50893">
    <property type="entry name" value="ABC_TRANSPORTER_2"/>
    <property type="match status" value="1"/>
</dbReference>
<comment type="caution">
    <text evidence="10">The sequence shown here is derived from an EMBL/GenBank/DDBJ whole genome shotgun (WGS) entry which is preliminary data.</text>
</comment>
<dbReference type="Proteomes" id="UP000613840">
    <property type="component" value="Unassembled WGS sequence"/>
</dbReference>
<dbReference type="GO" id="GO:0016887">
    <property type="term" value="F:ATP hydrolysis activity"/>
    <property type="evidence" value="ECO:0007669"/>
    <property type="project" value="InterPro"/>
</dbReference>
<protein>
    <submittedName>
        <fullName evidence="10">Multidrug ABC transporter permease</fullName>
    </submittedName>
</protein>
<dbReference type="Pfam" id="PF00005">
    <property type="entry name" value="ABC_tran"/>
    <property type="match status" value="1"/>
</dbReference>
<proteinExistence type="predicted"/>
<dbReference type="InterPro" id="IPR036640">
    <property type="entry name" value="ABC1_TM_sf"/>
</dbReference>
<dbReference type="InterPro" id="IPR003593">
    <property type="entry name" value="AAA+_ATPase"/>
</dbReference>
<dbReference type="GO" id="GO:0140359">
    <property type="term" value="F:ABC-type transporter activity"/>
    <property type="evidence" value="ECO:0007669"/>
    <property type="project" value="InterPro"/>
</dbReference>
<dbReference type="InterPro" id="IPR011527">
    <property type="entry name" value="ABC1_TM_dom"/>
</dbReference>
<feature type="transmembrane region" description="Helical" evidence="7">
    <location>
        <begin position="176"/>
        <end position="193"/>
    </location>
</feature>
<dbReference type="SMART" id="SM00382">
    <property type="entry name" value="AAA"/>
    <property type="match status" value="1"/>
</dbReference>
<feature type="domain" description="ABC transporter" evidence="8">
    <location>
        <begin position="361"/>
        <end position="610"/>
    </location>
</feature>
<dbReference type="AlphaFoldDB" id="A0A917SA35"/>
<evidence type="ECO:0000256" key="5">
    <source>
        <dbReference type="ARBA" id="ARBA00022989"/>
    </source>
</evidence>
<dbReference type="PANTHER" id="PTHR24221">
    <property type="entry name" value="ATP-BINDING CASSETTE SUB-FAMILY B"/>
    <property type="match status" value="1"/>
</dbReference>
<evidence type="ECO:0000256" key="2">
    <source>
        <dbReference type="ARBA" id="ARBA00022692"/>
    </source>
</evidence>
<dbReference type="EMBL" id="BMMZ01000005">
    <property type="protein sequence ID" value="GGL64253.1"/>
    <property type="molecule type" value="Genomic_DNA"/>
</dbReference>
<dbReference type="Gene3D" id="3.40.50.300">
    <property type="entry name" value="P-loop containing nucleotide triphosphate hydrolases"/>
    <property type="match status" value="1"/>
</dbReference>
<keyword evidence="6 7" id="KW-0472">Membrane</keyword>
<evidence type="ECO:0000259" key="9">
    <source>
        <dbReference type="PROSITE" id="PS50929"/>
    </source>
</evidence>
<dbReference type="InterPro" id="IPR003439">
    <property type="entry name" value="ABC_transporter-like_ATP-bd"/>
</dbReference>
<gene>
    <name evidence="10" type="ORF">GCM10011575_23340</name>
</gene>
<dbReference type="SUPFAM" id="SSF90123">
    <property type="entry name" value="ABC transporter transmembrane region"/>
    <property type="match status" value="1"/>
</dbReference>
<feature type="transmembrane region" description="Helical" evidence="7">
    <location>
        <begin position="263"/>
        <end position="285"/>
    </location>
</feature>
<reference evidence="10" key="1">
    <citation type="journal article" date="2014" name="Int. J. Syst. Evol. Microbiol.">
        <title>Complete genome sequence of Corynebacterium casei LMG S-19264T (=DSM 44701T), isolated from a smear-ripened cheese.</title>
        <authorList>
            <consortium name="US DOE Joint Genome Institute (JGI-PGF)"/>
            <person name="Walter F."/>
            <person name="Albersmeier A."/>
            <person name="Kalinowski J."/>
            <person name="Ruckert C."/>
        </authorList>
    </citation>
    <scope>NUCLEOTIDE SEQUENCE</scope>
    <source>
        <strain evidence="10">CGMCC 4.7306</strain>
    </source>
</reference>
<feature type="transmembrane region" description="Helical" evidence="7">
    <location>
        <begin position="31"/>
        <end position="53"/>
    </location>
</feature>
<keyword evidence="4" id="KW-0067">ATP-binding</keyword>
<dbReference type="PROSITE" id="PS50929">
    <property type="entry name" value="ABC_TM1F"/>
    <property type="match status" value="1"/>
</dbReference>
<dbReference type="GO" id="GO:0005524">
    <property type="term" value="F:ATP binding"/>
    <property type="evidence" value="ECO:0007669"/>
    <property type="project" value="UniProtKB-KW"/>
</dbReference>
<evidence type="ECO:0000256" key="6">
    <source>
        <dbReference type="ARBA" id="ARBA00023136"/>
    </source>
</evidence>
<dbReference type="InterPro" id="IPR017871">
    <property type="entry name" value="ABC_transporter-like_CS"/>
</dbReference>
<evidence type="ECO:0000313" key="10">
    <source>
        <dbReference type="EMBL" id="GGL64253.1"/>
    </source>
</evidence>
<evidence type="ECO:0000256" key="4">
    <source>
        <dbReference type="ARBA" id="ARBA00022840"/>
    </source>
</evidence>
<feature type="transmembrane region" description="Helical" evidence="7">
    <location>
        <begin position="151"/>
        <end position="170"/>
    </location>
</feature>
<feature type="transmembrane region" description="Helical" evidence="7">
    <location>
        <begin position="73"/>
        <end position="96"/>
    </location>
</feature>
<feature type="domain" description="ABC transmembrane type-1" evidence="9">
    <location>
        <begin position="33"/>
        <end position="308"/>
    </location>
</feature>
<evidence type="ECO:0000256" key="3">
    <source>
        <dbReference type="ARBA" id="ARBA00022741"/>
    </source>
</evidence>
<evidence type="ECO:0000256" key="7">
    <source>
        <dbReference type="SAM" id="Phobius"/>
    </source>
</evidence>
<dbReference type="RefSeq" id="WP_188895546.1">
    <property type="nucleotide sequence ID" value="NZ_BMMZ01000005.1"/>
</dbReference>
<feature type="transmembrane region" description="Helical" evidence="7">
    <location>
        <begin position="291"/>
        <end position="312"/>
    </location>
</feature>
<keyword evidence="2 7" id="KW-0812">Transmembrane</keyword>
<accession>A0A917SA35</accession>
<dbReference type="InterPro" id="IPR039421">
    <property type="entry name" value="Type_1_exporter"/>
</dbReference>
<name>A0A917SA35_9ACTN</name>
<keyword evidence="11" id="KW-1185">Reference proteome</keyword>
<dbReference type="PROSITE" id="PS00211">
    <property type="entry name" value="ABC_TRANSPORTER_1"/>
    <property type="match status" value="1"/>
</dbReference>
<dbReference type="GO" id="GO:0034040">
    <property type="term" value="F:ATPase-coupled lipid transmembrane transporter activity"/>
    <property type="evidence" value="ECO:0007669"/>
    <property type="project" value="TreeGrafter"/>
</dbReference>
<dbReference type="Gene3D" id="1.20.1560.10">
    <property type="entry name" value="ABC transporter type 1, transmembrane domain"/>
    <property type="match status" value="1"/>
</dbReference>
<dbReference type="SUPFAM" id="SSF52540">
    <property type="entry name" value="P-loop containing nucleoside triphosphate hydrolases"/>
    <property type="match status" value="1"/>
</dbReference>
<dbReference type="PANTHER" id="PTHR24221:SF654">
    <property type="entry name" value="ATP-BINDING CASSETTE SUB-FAMILY B MEMBER 6"/>
    <property type="match status" value="1"/>
</dbReference>
<reference evidence="10" key="2">
    <citation type="submission" date="2020-09" db="EMBL/GenBank/DDBJ databases">
        <authorList>
            <person name="Sun Q."/>
            <person name="Zhou Y."/>
        </authorList>
    </citation>
    <scope>NUCLEOTIDE SEQUENCE</scope>
    <source>
        <strain evidence="10">CGMCC 4.7306</strain>
    </source>
</reference>
<evidence type="ECO:0000259" key="8">
    <source>
        <dbReference type="PROSITE" id="PS50893"/>
    </source>
</evidence>
<evidence type="ECO:0000256" key="1">
    <source>
        <dbReference type="ARBA" id="ARBA00004651"/>
    </source>
</evidence>
<keyword evidence="3" id="KW-0547">Nucleotide-binding</keyword>